<dbReference type="Proteomes" id="UP000261210">
    <property type="component" value="Unassembled WGS sequence"/>
</dbReference>
<organism evidence="4 5">
    <name type="scientific">Bacteroides xylanisolvens</name>
    <dbReference type="NCBI Taxonomy" id="371601"/>
    <lineage>
        <taxon>Bacteria</taxon>
        <taxon>Pseudomonadati</taxon>
        <taxon>Bacteroidota</taxon>
        <taxon>Bacteroidia</taxon>
        <taxon>Bacteroidales</taxon>
        <taxon>Bacteroidaceae</taxon>
        <taxon>Bacteroides</taxon>
    </lineage>
</organism>
<feature type="domain" description="Pseudouridine synthase RsuA/RluA-like" evidence="3">
    <location>
        <begin position="354"/>
        <end position="592"/>
    </location>
</feature>
<gene>
    <name evidence="4" type="ORF">DXD03_15540</name>
</gene>
<dbReference type="PANTHER" id="PTHR21600:SF89">
    <property type="entry name" value="RIBOSOMAL LARGE SUBUNIT PSEUDOURIDINE SYNTHASE A"/>
    <property type="match status" value="1"/>
</dbReference>
<accession>A0A3E4NBP2</accession>
<dbReference type="Pfam" id="PF00849">
    <property type="entry name" value="PseudoU_synth_2"/>
    <property type="match status" value="1"/>
</dbReference>
<dbReference type="GO" id="GO:0003723">
    <property type="term" value="F:RNA binding"/>
    <property type="evidence" value="ECO:0007669"/>
    <property type="project" value="InterPro"/>
</dbReference>
<dbReference type="InterPro" id="IPR006145">
    <property type="entry name" value="PsdUridine_synth_RsuA/RluA"/>
</dbReference>
<dbReference type="Gene3D" id="3.30.2350.10">
    <property type="entry name" value="Pseudouridine synthase"/>
    <property type="match status" value="1"/>
</dbReference>
<dbReference type="EMBL" id="QSQU01000022">
    <property type="protein sequence ID" value="RGK60398.1"/>
    <property type="molecule type" value="Genomic_DNA"/>
</dbReference>
<dbReference type="RefSeq" id="WP_117684265.1">
    <property type="nucleotide sequence ID" value="NZ_QSQU01000022.1"/>
</dbReference>
<evidence type="ECO:0000256" key="1">
    <source>
        <dbReference type="SAM" id="Coils"/>
    </source>
</evidence>
<feature type="coiled-coil region" evidence="1">
    <location>
        <begin position="109"/>
        <end position="163"/>
    </location>
</feature>
<dbReference type="GO" id="GO:0000455">
    <property type="term" value="P:enzyme-directed rRNA pseudouridine synthesis"/>
    <property type="evidence" value="ECO:0007669"/>
    <property type="project" value="TreeGrafter"/>
</dbReference>
<dbReference type="CDD" id="cd02869">
    <property type="entry name" value="PseudoU_synth_RluA_like"/>
    <property type="match status" value="1"/>
</dbReference>
<dbReference type="PROSITE" id="PS01129">
    <property type="entry name" value="PSI_RLU"/>
    <property type="match status" value="1"/>
</dbReference>
<feature type="compositionally biased region" description="Basic and acidic residues" evidence="2">
    <location>
        <begin position="480"/>
        <end position="493"/>
    </location>
</feature>
<keyword evidence="1" id="KW-0175">Coiled coil</keyword>
<protein>
    <submittedName>
        <fullName evidence="4">RluA family pseudouridine synthase</fullName>
    </submittedName>
</protein>
<evidence type="ECO:0000313" key="4">
    <source>
        <dbReference type="EMBL" id="RGK60398.1"/>
    </source>
</evidence>
<evidence type="ECO:0000313" key="5">
    <source>
        <dbReference type="Proteomes" id="UP000261210"/>
    </source>
</evidence>
<sequence>MIHFFKKPVSHLALPEKFTYPFHYTPHPLCVLAAEEVKAYIASRKEWQEELVSGKMFGVLIVQTDNGITNNEENQIGYLAAFSGNLDGKNLHPYFVPPVYDLLQPEGFFKIEEEQISAINIRIRELENSSSYLNSKEKWKIETEQAKAVLNQAKAELKMAKEAREIRRQSSPELSEEEQASLIRESQYQKAEYKRLEKEWKKRLEELETEVRHFDIEIERLKTERKERSAALQRKLFEQFRMLNAQGEVKDLYTIFEQTVQKVPPAGAGECALPKLLQYAYLHQLKPLAMAEFWWGDSPKNEIRYHGYYYPSCKGKCEPILQHMLQGLEVDENPLLNPVHEDEELEIVFEDEWLLVVNKPAGMLSVPGKAEDRDSVYHRLKKKYPEATGPMIVHRLDMATSGLLLVAKTKEVHRDLQAQFANRSIKKRYVAVLDGVIVQTEKEKETKPIAEETTLIAEETVSTKKTAKVERTDLALENTELRPERTEKVEKDKKTKRTERTGNTGRIELPLCLNPLDRPRQMVSREHGKEAITEYQIISESERITSESENTFNESNRIDELERSINESRKYTRIIFYPLTGRTHQLRVHAAHPEGLGCPILGDELYGKKADRLYLHAEYIEFRHPIYGDILCIQKEADFHKKYD</sequence>
<dbReference type="InterPro" id="IPR050188">
    <property type="entry name" value="RluA_PseudoU_synthase"/>
</dbReference>
<feature type="coiled-coil region" evidence="1">
    <location>
        <begin position="190"/>
        <end position="224"/>
    </location>
</feature>
<proteinExistence type="predicted"/>
<dbReference type="GO" id="GO:0140098">
    <property type="term" value="F:catalytic activity, acting on RNA"/>
    <property type="evidence" value="ECO:0007669"/>
    <property type="project" value="UniProtKB-ARBA"/>
</dbReference>
<reference evidence="4 5" key="1">
    <citation type="submission" date="2018-08" db="EMBL/GenBank/DDBJ databases">
        <title>A genome reference for cultivated species of the human gut microbiota.</title>
        <authorList>
            <person name="Zou Y."/>
            <person name="Xue W."/>
            <person name="Luo G."/>
        </authorList>
    </citation>
    <scope>NUCLEOTIDE SEQUENCE [LARGE SCALE GENOMIC DNA]</scope>
    <source>
        <strain evidence="4 5">TF10-34</strain>
    </source>
</reference>
<name>A0A3E4NBP2_9BACE</name>
<dbReference type="PANTHER" id="PTHR21600">
    <property type="entry name" value="MITOCHONDRIAL RNA PSEUDOURIDINE SYNTHASE"/>
    <property type="match status" value="1"/>
</dbReference>
<evidence type="ECO:0000259" key="3">
    <source>
        <dbReference type="Pfam" id="PF00849"/>
    </source>
</evidence>
<dbReference type="SUPFAM" id="SSF55120">
    <property type="entry name" value="Pseudouridine synthase"/>
    <property type="match status" value="1"/>
</dbReference>
<evidence type="ECO:0000256" key="2">
    <source>
        <dbReference type="SAM" id="MobiDB-lite"/>
    </source>
</evidence>
<comment type="caution">
    <text evidence="4">The sequence shown here is derived from an EMBL/GenBank/DDBJ whole genome shotgun (WGS) entry which is preliminary data.</text>
</comment>
<dbReference type="GO" id="GO:0009982">
    <property type="term" value="F:pseudouridine synthase activity"/>
    <property type="evidence" value="ECO:0007669"/>
    <property type="project" value="InterPro"/>
</dbReference>
<dbReference type="InterPro" id="IPR006224">
    <property type="entry name" value="PsdUridine_synth_RluA-like_CS"/>
</dbReference>
<feature type="region of interest" description="Disordered" evidence="2">
    <location>
        <begin position="480"/>
        <end position="502"/>
    </location>
</feature>
<dbReference type="AlphaFoldDB" id="A0A3E4NBP2"/>
<dbReference type="InterPro" id="IPR020103">
    <property type="entry name" value="PsdUridine_synth_cat_dom_sf"/>
</dbReference>